<dbReference type="KEGG" id="mri:Mal4_58250"/>
<evidence type="ECO:0000313" key="3">
    <source>
        <dbReference type="Proteomes" id="UP000320496"/>
    </source>
</evidence>
<dbReference type="Proteomes" id="UP000320496">
    <property type="component" value="Chromosome"/>
</dbReference>
<feature type="compositionally biased region" description="Basic and acidic residues" evidence="1">
    <location>
        <begin position="31"/>
        <end position="43"/>
    </location>
</feature>
<name>A0A517ZG47_9PLAN</name>
<protein>
    <submittedName>
        <fullName evidence="2">Uncharacterized protein</fullName>
    </submittedName>
</protein>
<feature type="region of interest" description="Disordered" evidence="1">
    <location>
        <begin position="22"/>
        <end position="56"/>
    </location>
</feature>
<accession>A0A517ZG47</accession>
<proteinExistence type="predicted"/>
<reference evidence="2 3" key="1">
    <citation type="submission" date="2019-02" db="EMBL/GenBank/DDBJ databases">
        <title>Deep-cultivation of Planctomycetes and their phenomic and genomic characterization uncovers novel biology.</title>
        <authorList>
            <person name="Wiegand S."/>
            <person name="Jogler M."/>
            <person name="Boedeker C."/>
            <person name="Pinto D."/>
            <person name="Vollmers J."/>
            <person name="Rivas-Marin E."/>
            <person name="Kohn T."/>
            <person name="Peeters S.H."/>
            <person name="Heuer A."/>
            <person name="Rast P."/>
            <person name="Oberbeckmann S."/>
            <person name="Bunk B."/>
            <person name="Jeske O."/>
            <person name="Meyerdierks A."/>
            <person name="Storesund J.E."/>
            <person name="Kallscheuer N."/>
            <person name="Luecker S."/>
            <person name="Lage O.M."/>
            <person name="Pohl T."/>
            <person name="Merkel B.J."/>
            <person name="Hornburger P."/>
            <person name="Mueller R.-W."/>
            <person name="Bruemmer F."/>
            <person name="Labrenz M."/>
            <person name="Spormann A.M."/>
            <person name="Op den Camp H."/>
            <person name="Overmann J."/>
            <person name="Amann R."/>
            <person name="Jetten M.S.M."/>
            <person name="Mascher T."/>
            <person name="Medema M.H."/>
            <person name="Devos D.P."/>
            <person name="Kaster A.-K."/>
            <person name="Ovreas L."/>
            <person name="Rohde M."/>
            <person name="Galperin M.Y."/>
            <person name="Jogler C."/>
        </authorList>
    </citation>
    <scope>NUCLEOTIDE SEQUENCE [LARGE SCALE GENOMIC DNA]</scope>
    <source>
        <strain evidence="2 3">Mal4</strain>
    </source>
</reference>
<evidence type="ECO:0000313" key="2">
    <source>
        <dbReference type="EMBL" id="QDU41457.1"/>
    </source>
</evidence>
<dbReference type="InterPro" id="IPR006311">
    <property type="entry name" value="TAT_signal"/>
</dbReference>
<feature type="compositionally biased region" description="Pro residues" evidence="1">
    <location>
        <begin position="45"/>
        <end position="54"/>
    </location>
</feature>
<organism evidence="2 3">
    <name type="scientific">Maioricimonas rarisocia</name>
    <dbReference type="NCBI Taxonomy" id="2528026"/>
    <lineage>
        <taxon>Bacteria</taxon>
        <taxon>Pseudomonadati</taxon>
        <taxon>Planctomycetota</taxon>
        <taxon>Planctomycetia</taxon>
        <taxon>Planctomycetales</taxon>
        <taxon>Planctomycetaceae</taxon>
        <taxon>Maioricimonas</taxon>
    </lineage>
</organism>
<sequence length="117" mass="12848">MNDSHVSRRDFARQAALATGGLLAASAGTARGDDETRPERAEQRPPGPGGPFRPPEVEDFLMMALLQEFPSDHLSDEQLGGIRAGITGNRRRAERMRRYTLENGDGPATMFRALRKA</sequence>
<dbReference type="RefSeq" id="WP_145372875.1">
    <property type="nucleotide sequence ID" value="NZ_CP036275.1"/>
</dbReference>
<gene>
    <name evidence="2" type="ORF">Mal4_58250</name>
</gene>
<dbReference type="EMBL" id="CP036275">
    <property type="protein sequence ID" value="QDU41457.1"/>
    <property type="molecule type" value="Genomic_DNA"/>
</dbReference>
<dbReference type="AlphaFoldDB" id="A0A517ZG47"/>
<keyword evidence="3" id="KW-1185">Reference proteome</keyword>
<dbReference type="PROSITE" id="PS51318">
    <property type="entry name" value="TAT"/>
    <property type="match status" value="1"/>
</dbReference>
<evidence type="ECO:0000256" key="1">
    <source>
        <dbReference type="SAM" id="MobiDB-lite"/>
    </source>
</evidence>